<evidence type="ECO:0000256" key="8">
    <source>
        <dbReference type="RuleBase" id="RU000607"/>
    </source>
</evidence>
<proteinExistence type="inferred from homology"/>
<dbReference type="AlphaFoldDB" id="I0IP59"/>
<evidence type="ECO:0000313" key="10">
    <source>
        <dbReference type="Proteomes" id="UP000007382"/>
    </source>
</evidence>
<dbReference type="KEGG" id="lfc:LFE_1375"/>
<evidence type="ECO:0000256" key="1">
    <source>
        <dbReference type="ARBA" id="ARBA00007718"/>
    </source>
</evidence>
<keyword evidence="7 8" id="KW-0963">Cytoplasm</keyword>
<dbReference type="CDD" id="cd00419">
    <property type="entry name" value="Ferrochelatase_C"/>
    <property type="match status" value="1"/>
</dbReference>
<dbReference type="Pfam" id="PF00762">
    <property type="entry name" value="Ferrochelatase"/>
    <property type="match status" value="1"/>
</dbReference>
<reference evidence="9 10" key="1">
    <citation type="journal article" date="2012" name="J. Bacteriol.">
        <title>Complete Genome Sequence of Leptospirillum ferrooxidans Strain C2-3, Isolated from a Fresh Volcanic Ash Deposit on the Island of Miyake, Japan.</title>
        <authorList>
            <person name="Fujimura R."/>
            <person name="Sato Y."/>
            <person name="Nishizawa T."/>
            <person name="Oshima K."/>
            <person name="Kim S.-W."/>
            <person name="Hattori M."/>
            <person name="Kamijo T."/>
            <person name="Ohta H."/>
        </authorList>
    </citation>
    <scope>NUCLEOTIDE SEQUENCE [LARGE SCALE GENOMIC DNA]</scope>
    <source>
        <strain evidence="9 10">C2-3</strain>
    </source>
</reference>
<keyword evidence="4 7" id="KW-0456">Lyase</keyword>
<keyword evidence="10" id="KW-1185">Reference proteome</keyword>
<accession>I0IP59</accession>
<gene>
    <name evidence="7" type="primary">hemH</name>
    <name evidence="9" type="ordered locus">LFE_1375</name>
</gene>
<feature type="binding site" evidence="7">
    <location>
        <position position="301"/>
    </location>
    <ligand>
        <name>Fe(2+)</name>
        <dbReference type="ChEBI" id="CHEBI:29033"/>
    </ligand>
</feature>
<evidence type="ECO:0000256" key="3">
    <source>
        <dbReference type="ARBA" id="ARBA00023133"/>
    </source>
</evidence>
<dbReference type="SUPFAM" id="SSF53800">
    <property type="entry name" value="Chelatase"/>
    <property type="match status" value="1"/>
</dbReference>
<dbReference type="CDD" id="cd03411">
    <property type="entry name" value="Ferrochelatase_N"/>
    <property type="match status" value="1"/>
</dbReference>
<dbReference type="NCBIfam" id="TIGR00109">
    <property type="entry name" value="hemH"/>
    <property type="match status" value="1"/>
</dbReference>
<dbReference type="PROSITE" id="PS00534">
    <property type="entry name" value="FERROCHELATASE"/>
    <property type="match status" value="1"/>
</dbReference>
<feature type="binding site" evidence="7">
    <location>
        <position position="215"/>
    </location>
    <ligand>
        <name>Fe(2+)</name>
        <dbReference type="ChEBI" id="CHEBI:29033"/>
    </ligand>
</feature>
<dbReference type="GO" id="GO:0004325">
    <property type="term" value="F:ferrochelatase activity"/>
    <property type="evidence" value="ECO:0007669"/>
    <property type="project" value="UniProtKB-UniRule"/>
</dbReference>
<protein>
    <recommendedName>
        <fullName evidence="7 8">Ferrochelatase</fullName>
        <ecNumber evidence="7 8">4.98.1.1</ecNumber>
    </recommendedName>
    <alternativeName>
        <fullName evidence="7">Heme synthase</fullName>
    </alternativeName>
    <alternativeName>
        <fullName evidence="7">Protoheme ferro-lyase</fullName>
    </alternativeName>
</protein>
<dbReference type="OrthoDB" id="9809741at2"/>
<dbReference type="GO" id="GO:0046872">
    <property type="term" value="F:metal ion binding"/>
    <property type="evidence" value="ECO:0007669"/>
    <property type="project" value="UniProtKB-KW"/>
</dbReference>
<dbReference type="PANTHER" id="PTHR11108:SF1">
    <property type="entry name" value="FERROCHELATASE, MITOCHONDRIAL"/>
    <property type="match status" value="1"/>
</dbReference>
<dbReference type="InterPro" id="IPR033644">
    <property type="entry name" value="Ferrochelatase_C"/>
</dbReference>
<keyword evidence="2 7" id="KW-0408">Iron</keyword>
<dbReference type="UniPathway" id="UPA00252">
    <property type="reaction ID" value="UER00325"/>
</dbReference>
<evidence type="ECO:0000313" key="9">
    <source>
        <dbReference type="EMBL" id="BAM07058.1"/>
    </source>
</evidence>
<reference evidence="10" key="2">
    <citation type="submission" date="2012-03" db="EMBL/GenBank/DDBJ databases">
        <title>The complete genome sequence of the pioneer microbe on fresh volcanic deposit, Leptospirillum ferrooxidans strain C2-3.</title>
        <authorList>
            <person name="Fujimura R."/>
            <person name="Sato Y."/>
            <person name="Nishizawa T."/>
            <person name="Nanba K."/>
            <person name="Oshima K."/>
            <person name="Hattori M."/>
            <person name="Kamijo T."/>
            <person name="Ohta H."/>
        </authorList>
    </citation>
    <scope>NUCLEOTIDE SEQUENCE [LARGE SCALE GENOMIC DNA]</scope>
    <source>
        <strain evidence="10">C2-3</strain>
    </source>
</reference>
<comment type="subcellular location">
    <subcellularLocation>
        <location evidence="7 8">Cytoplasm</location>
    </subcellularLocation>
</comment>
<evidence type="ECO:0000256" key="5">
    <source>
        <dbReference type="ARBA" id="ARBA00023244"/>
    </source>
</evidence>
<comment type="function">
    <text evidence="7 8">Catalyzes the ferrous insertion into protoporphyrin IX.</text>
</comment>
<keyword evidence="5 7" id="KW-0627">Porphyrin biosynthesis</keyword>
<dbReference type="GO" id="GO:0005737">
    <property type="term" value="C:cytoplasm"/>
    <property type="evidence" value="ECO:0007669"/>
    <property type="project" value="UniProtKB-SubCell"/>
</dbReference>
<comment type="pathway">
    <text evidence="7 8">Porphyrin-containing compound metabolism; protoheme biosynthesis; protoheme from protoporphyrin-IX: step 1/1.</text>
</comment>
<dbReference type="EMBL" id="AP012342">
    <property type="protein sequence ID" value="BAM07058.1"/>
    <property type="molecule type" value="Genomic_DNA"/>
</dbReference>
<name>I0IP59_LEPFC</name>
<comment type="catalytic activity">
    <reaction evidence="7 8">
        <text>heme b + 2 H(+) = protoporphyrin IX + Fe(2+)</text>
        <dbReference type="Rhea" id="RHEA:22584"/>
        <dbReference type="ChEBI" id="CHEBI:15378"/>
        <dbReference type="ChEBI" id="CHEBI:29033"/>
        <dbReference type="ChEBI" id="CHEBI:57306"/>
        <dbReference type="ChEBI" id="CHEBI:60344"/>
        <dbReference type="EC" id="4.98.1.1"/>
    </reaction>
</comment>
<dbReference type="EC" id="4.98.1.1" evidence="7 8"/>
<evidence type="ECO:0000256" key="6">
    <source>
        <dbReference type="ARBA" id="ARBA00024536"/>
    </source>
</evidence>
<comment type="similarity">
    <text evidence="1 7 8">Belongs to the ferrochelatase family.</text>
</comment>
<dbReference type="eggNOG" id="COG0276">
    <property type="taxonomic scope" value="Bacteria"/>
</dbReference>
<dbReference type="GO" id="GO:0006783">
    <property type="term" value="P:heme biosynthetic process"/>
    <property type="evidence" value="ECO:0007669"/>
    <property type="project" value="UniProtKB-UniRule"/>
</dbReference>
<evidence type="ECO:0000256" key="7">
    <source>
        <dbReference type="HAMAP-Rule" id="MF_00323"/>
    </source>
</evidence>
<dbReference type="InterPro" id="IPR033659">
    <property type="entry name" value="Ferrochelatase_N"/>
</dbReference>
<dbReference type="RefSeq" id="WP_014449546.1">
    <property type="nucleotide sequence ID" value="NC_017094.1"/>
</dbReference>
<evidence type="ECO:0000256" key="2">
    <source>
        <dbReference type="ARBA" id="ARBA00023004"/>
    </source>
</evidence>
<dbReference type="Proteomes" id="UP000007382">
    <property type="component" value="Chromosome"/>
</dbReference>
<organism evidence="9 10">
    <name type="scientific">Leptospirillum ferrooxidans (strain C2-3)</name>
    <dbReference type="NCBI Taxonomy" id="1162668"/>
    <lineage>
        <taxon>Bacteria</taxon>
        <taxon>Pseudomonadati</taxon>
        <taxon>Nitrospirota</taxon>
        <taxon>Nitrospiria</taxon>
        <taxon>Nitrospirales</taxon>
        <taxon>Nitrospiraceae</taxon>
        <taxon>Leptospirillum</taxon>
    </lineage>
</organism>
<sequence length="364" mass="40495">MTYAHDHHTSNRQPSFQGNRIGVLLFNLGGPETLDDVYPFLLNLFSDPEIFRVPRLLQPLIARIVARRRAPTSRSYYAQIGGGSPLRKITSDQASSLERILNAGESGKEYKVVVAMRYAPPRIEEALVALDGFKPDHLVFLPLYPQRSKTTTRSSFMEALEAISKGFPKLADLPRTVIPAYPVESNYIAALSGTIAEKIRDVPEDEPATILFSAHGIPEFMVTKEGDPYQKDTESTCQAAEAYLRREFPHRKLVFSLAYQSRVGPLKWLGPETKATIVSLAEKGTKNLILVPVSFVSDHQETLYEMDILYRDLASTLPLKRFLRAPALNTRQDFISGLQTLVTSALSGEKTSCQDCSCRCGGCP</sequence>
<dbReference type="Gene3D" id="3.40.50.1400">
    <property type="match status" value="2"/>
</dbReference>
<dbReference type="InterPro" id="IPR019772">
    <property type="entry name" value="Ferrochelatase_AS"/>
</dbReference>
<dbReference type="InterPro" id="IPR001015">
    <property type="entry name" value="Ferrochelatase"/>
</dbReference>
<dbReference type="HAMAP" id="MF_00323">
    <property type="entry name" value="Ferrochelatase"/>
    <property type="match status" value="1"/>
</dbReference>
<dbReference type="HOGENOM" id="CLU_018884_4_1_0"/>
<keyword evidence="7" id="KW-0479">Metal-binding</keyword>
<dbReference type="PATRIC" id="fig|1162668.3.peg.1628"/>
<comment type="catalytic activity">
    <reaction evidence="6">
        <text>Fe-coproporphyrin III + 2 H(+) = coproporphyrin III + Fe(2+)</text>
        <dbReference type="Rhea" id="RHEA:49572"/>
        <dbReference type="ChEBI" id="CHEBI:15378"/>
        <dbReference type="ChEBI" id="CHEBI:29033"/>
        <dbReference type="ChEBI" id="CHEBI:68438"/>
        <dbReference type="ChEBI" id="CHEBI:131725"/>
        <dbReference type="EC" id="4.99.1.9"/>
    </reaction>
    <physiologicalReaction direction="right-to-left" evidence="6">
        <dbReference type="Rhea" id="RHEA:49574"/>
    </physiologicalReaction>
</comment>
<dbReference type="STRING" id="1162668.LFE_1375"/>
<keyword evidence="3 7" id="KW-0350">Heme biosynthesis</keyword>
<evidence type="ECO:0000256" key="4">
    <source>
        <dbReference type="ARBA" id="ARBA00023239"/>
    </source>
</evidence>
<dbReference type="PANTHER" id="PTHR11108">
    <property type="entry name" value="FERROCHELATASE"/>
    <property type="match status" value="1"/>
</dbReference>